<protein>
    <submittedName>
        <fullName evidence="9">Cytochrome c5</fullName>
    </submittedName>
</protein>
<feature type="signal peptide" evidence="7">
    <location>
        <begin position="1"/>
        <end position="25"/>
    </location>
</feature>
<dbReference type="InterPro" id="IPR002323">
    <property type="entry name" value="Cyt_CIE"/>
</dbReference>
<keyword evidence="7" id="KW-0732">Signal</keyword>
<keyword evidence="10" id="KW-1185">Reference proteome</keyword>
<dbReference type="PROSITE" id="PS51007">
    <property type="entry name" value="CYTC"/>
    <property type="match status" value="1"/>
</dbReference>
<dbReference type="GO" id="GO:0020037">
    <property type="term" value="F:heme binding"/>
    <property type="evidence" value="ECO:0007669"/>
    <property type="project" value="InterPro"/>
</dbReference>
<name>A0A1G9WYR9_9GAMM</name>
<dbReference type="SUPFAM" id="SSF46626">
    <property type="entry name" value="Cytochrome c"/>
    <property type="match status" value="1"/>
</dbReference>
<evidence type="ECO:0000313" key="9">
    <source>
        <dbReference type="EMBL" id="SDM89265.1"/>
    </source>
</evidence>
<dbReference type="Pfam" id="PF13442">
    <property type="entry name" value="Cytochrome_CBB3"/>
    <property type="match status" value="1"/>
</dbReference>
<evidence type="ECO:0000256" key="3">
    <source>
        <dbReference type="ARBA" id="ARBA00022723"/>
    </source>
</evidence>
<dbReference type="InterPro" id="IPR009056">
    <property type="entry name" value="Cyt_c-like_dom"/>
</dbReference>
<sequence length="148" mass="14755">MKIKLMLGGLVALVMAMVGGSVALAETSREAIAERLAPVGSVCLEGQDCGTAAASEAQAQSGAQSGGGEVDGATLYSNIGCAACHDSGVAGAPTLGDTQAWASRLDQGTEALYQSVFNGKGAMPPRGGSSASDEEIEVVVDYMVAEAE</sequence>
<dbReference type="Proteomes" id="UP000199677">
    <property type="component" value="Unassembled WGS sequence"/>
</dbReference>
<dbReference type="PANTHER" id="PTHR40942">
    <property type="match status" value="1"/>
</dbReference>
<evidence type="ECO:0000256" key="4">
    <source>
        <dbReference type="ARBA" id="ARBA00022982"/>
    </source>
</evidence>
<dbReference type="STRING" id="416873.SAMN04487951_10148"/>
<keyword evidence="4" id="KW-0249">Electron transport</keyword>
<accession>A0A1G9WYR9</accession>
<dbReference type="EMBL" id="FNII01000001">
    <property type="protein sequence ID" value="SDM89265.1"/>
    <property type="molecule type" value="Genomic_DNA"/>
</dbReference>
<evidence type="ECO:0000256" key="2">
    <source>
        <dbReference type="ARBA" id="ARBA00022617"/>
    </source>
</evidence>
<organism evidence="9 10">
    <name type="scientific">Vreelandella arcis</name>
    <dbReference type="NCBI Taxonomy" id="416873"/>
    <lineage>
        <taxon>Bacteria</taxon>
        <taxon>Pseudomonadati</taxon>
        <taxon>Pseudomonadota</taxon>
        <taxon>Gammaproteobacteria</taxon>
        <taxon>Oceanospirillales</taxon>
        <taxon>Halomonadaceae</taxon>
        <taxon>Vreelandella</taxon>
    </lineage>
</organism>
<feature type="domain" description="Cytochrome c" evidence="8">
    <location>
        <begin position="67"/>
        <end position="147"/>
    </location>
</feature>
<gene>
    <name evidence="9" type="ORF">SAMN04487951_10148</name>
</gene>
<evidence type="ECO:0000256" key="6">
    <source>
        <dbReference type="PROSITE-ProRule" id="PRU00433"/>
    </source>
</evidence>
<dbReference type="RefSeq" id="WP_244511082.1">
    <property type="nucleotide sequence ID" value="NZ_FNII01000001.1"/>
</dbReference>
<keyword evidence="2 6" id="KW-0349">Heme</keyword>
<proteinExistence type="predicted"/>
<dbReference type="Gene3D" id="1.10.760.10">
    <property type="entry name" value="Cytochrome c-like domain"/>
    <property type="match status" value="1"/>
</dbReference>
<keyword evidence="5 6" id="KW-0408">Iron</keyword>
<dbReference type="PANTHER" id="PTHR40942:SF4">
    <property type="entry name" value="CYTOCHROME C5"/>
    <property type="match status" value="1"/>
</dbReference>
<dbReference type="GO" id="GO:0009055">
    <property type="term" value="F:electron transfer activity"/>
    <property type="evidence" value="ECO:0007669"/>
    <property type="project" value="InterPro"/>
</dbReference>
<evidence type="ECO:0000256" key="5">
    <source>
        <dbReference type="ARBA" id="ARBA00023004"/>
    </source>
</evidence>
<reference evidence="10" key="1">
    <citation type="submission" date="2016-10" db="EMBL/GenBank/DDBJ databases">
        <authorList>
            <person name="Varghese N."/>
            <person name="Submissions S."/>
        </authorList>
    </citation>
    <scope>NUCLEOTIDE SEQUENCE [LARGE SCALE GENOMIC DNA]</scope>
    <source>
        <strain evidence="10">CGMCC 1.6494</strain>
    </source>
</reference>
<dbReference type="InterPro" id="IPR036909">
    <property type="entry name" value="Cyt_c-like_dom_sf"/>
</dbReference>
<dbReference type="GO" id="GO:0005506">
    <property type="term" value="F:iron ion binding"/>
    <property type="evidence" value="ECO:0007669"/>
    <property type="project" value="InterPro"/>
</dbReference>
<keyword evidence="3 6" id="KW-0479">Metal-binding</keyword>
<dbReference type="PRINTS" id="PR00607">
    <property type="entry name" value="CYTCHROMECIE"/>
</dbReference>
<evidence type="ECO:0000256" key="1">
    <source>
        <dbReference type="ARBA" id="ARBA00022448"/>
    </source>
</evidence>
<feature type="chain" id="PRO_5011661418" evidence="7">
    <location>
        <begin position="26"/>
        <end position="148"/>
    </location>
</feature>
<evidence type="ECO:0000259" key="8">
    <source>
        <dbReference type="PROSITE" id="PS51007"/>
    </source>
</evidence>
<dbReference type="AlphaFoldDB" id="A0A1G9WYR9"/>
<evidence type="ECO:0000256" key="7">
    <source>
        <dbReference type="SAM" id="SignalP"/>
    </source>
</evidence>
<evidence type="ECO:0000313" key="10">
    <source>
        <dbReference type="Proteomes" id="UP000199677"/>
    </source>
</evidence>
<keyword evidence="1" id="KW-0813">Transport</keyword>